<dbReference type="Proteomes" id="UP000315439">
    <property type="component" value="Unassembled WGS sequence"/>
</dbReference>
<comment type="caution">
    <text evidence="6">The sequence shown here is derived from an EMBL/GenBank/DDBJ whole genome shotgun (WGS) entry which is preliminary data.</text>
</comment>
<keyword evidence="3" id="KW-0862">Zinc</keyword>
<dbReference type="PANTHER" id="PTHR33337:SF40">
    <property type="entry name" value="CENP-V_GFA DOMAIN-CONTAINING PROTEIN-RELATED"/>
    <property type="match status" value="1"/>
</dbReference>
<dbReference type="InterPro" id="IPR011057">
    <property type="entry name" value="Mss4-like_sf"/>
</dbReference>
<dbReference type="GO" id="GO:0016846">
    <property type="term" value="F:carbon-sulfur lyase activity"/>
    <property type="evidence" value="ECO:0007669"/>
    <property type="project" value="InterPro"/>
</dbReference>
<dbReference type="AlphaFoldDB" id="A0A545U7D4"/>
<accession>A0A545U7D4</accession>
<dbReference type="SUPFAM" id="SSF51316">
    <property type="entry name" value="Mss4-like"/>
    <property type="match status" value="1"/>
</dbReference>
<evidence type="ECO:0000256" key="1">
    <source>
        <dbReference type="ARBA" id="ARBA00005495"/>
    </source>
</evidence>
<evidence type="ECO:0000256" key="2">
    <source>
        <dbReference type="ARBA" id="ARBA00022723"/>
    </source>
</evidence>
<dbReference type="GO" id="GO:0046872">
    <property type="term" value="F:metal ion binding"/>
    <property type="evidence" value="ECO:0007669"/>
    <property type="project" value="UniProtKB-KW"/>
</dbReference>
<feature type="domain" description="CENP-V/GFA" evidence="5">
    <location>
        <begin position="11"/>
        <end position="121"/>
    </location>
</feature>
<keyword evidence="7" id="KW-1185">Reference proteome</keyword>
<keyword evidence="4" id="KW-0456">Lyase</keyword>
<evidence type="ECO:0000313" key="7">
    <source>
        <dbReference type="Proteomes" id="UP000315439"/>
    </source>
</evidence>
<proteinExistence type="inferred from homology"/>
<dbReference type="PROSITE" id="PS51891">
    <property type="entry name" value="CENP_V_GFA"/>
    <property type="match status" value="1"/>
</dbReference>
<dbReference type="OrthoDB" id="9786619at2"/>
<gene>
    <name evidence="6" type="ORF">FLL46_19630</name>
</gene>
<evidence type="ECO:0000256" key="3">
    <source>
        <dbReference type="ARBA" id="ARBA00022833"/>
    </source>
</evidence>
<dbReference type="RefSeq" id="WP_142933056.1">
    <property type="nucleotide sequence ID" value="NZ_ML660168.1"/>
</dbReference>
<evidence type="ECO:0000256" key="4">
    <source>
        <dbReference type="ARBA" id="ARBA00023239"/>
    </source>
</evidence>
<dbReference type="Gene3D" id="3.90.1590.10">
    <property type="entry name" value="glutathione-dependent formaldehyde- activating enzyme (gfa)"/>
    <property type="match status" value="1"/>
</dbReference>
<reference evidence="6 7" key="1">
    <citation type="submission" date="2019-07" db="EMBL/GenBank/DDBJ databases">
        <title>Draft genome for Aliikangiella sp. M105.</title>
        <authorList>
            <person name="Wang G."/>
        </authorList>
    </citation>
    <scope>NUCLEOTIDE SEQUENCE [LARGE SCALE GENOMIC DNA]</scope>
    <source>
        <strain evidence="6 7">M105</strain>
    </source>
</reference>
<keyword evidence="2" id="KW-0479">Metal-binding</keyword>
<dbReference type="InterPro" id="IPR006913">
    <property type="entry name" value="CENP-V/GFA"/>
</dbReference>
<dbReference type="PANTHER" id="PTHR33337">
    <property type="entry name" value="GFA DOMAIN-CONTAINING PROTEIN"/>
    <property type="match status" value="1"/>
</dbReference>
<name>A0A545U7D4_9GAMM</name>
<protein>
    <submittedName>
        <fullName evidence="6">GFA family protein</fullName>
    </submittedName>
</protein>
<dbReference type="EMBL" id="VIKS01000012">
    <property type="protein sequence ID" value="TQV85379.1"/>
    <property type="molecule type" value="Genomic_DNA"/>
</dbReference>
<sequence>MEQTAVINKSIQGGCFCGRIAYQVQLPVKWCAHCHCQNCRHAQGAPVVTWYGVDKNNFQYIKGKRDIAWFDSSEHAKRGHCIHCGTPLFFLGDNWENEIHITLESTKEDILQKPQVHVFYDRHVNYLHLQDELEKYGGPDGFTPLTEAKNSGEEK</sequence>
<dbReference type="Pfam" id="PF04828">
    <property type="entry name" value="GFA"/>
    <property type="match status" value="1"/>
</dbReference>
<evidence type="ECO:0000259" key="5">
    <source>
        <dbReference type="PROSITE" id="PS51891"/>
    </source>
</evidence>
<comment type="similarity">
    <text evidence="1">Belongs to the Gfa family.</text>
</comment>
<organism evidence="6 7">
    <name type="scientific">Aliikangiella coralliicola</name>
    <dbReference type="NCBI Taxonomy" id="2592383"/>
    <lineage>
        <taxon>Bacteria</taxon>
        <taxon>Pseudomonadati</taxon>
        <taxon>Pseudomonadota</taxon>
        <taxon>Gammaproteobacteria</taxon>
        <taxon>Oceanospirillales</taxon>
        <taxon>Pleioneaceae</taxon>
        <taxon>Aliikangiella</taxon>
    </lineage>
</organism>
<evidence type="ECO:0000313" key="6">
    <source>
        <dbReference type="EMBL" id="TQV85379.1"/>
    </source>
</evidence>